<feature type="domain" description="Zinc-ribbon" evidence="3">
    <location>
        <begin position="2"/>
        <end position="23"/>
    </location>
</feature>
<reference evidence="5 6" key="1">
    <citation type="submission" date="2018-08" db="EMBL/GenBank/DDBJ databases">
        <title>Genome Lactobacillus garii FI11369.</title>
        <authorList>
            <person name="Diaz M."/>
            <person name="Narbad A."/>
        </authorList>
    </citation>
    <scope>NUCLEOTIDE SEQUENCE [LARGE SCALE GENOMIC DNA]</scope>
    <source>
        <strain evidence="5 6">FI11369</strain>
    </source>
</reference>
<dbReference type="OrthoDB" id="9775096at2"/>
<dbReference type="Pfam" id="PF13354">
    <property type="entry name" value="Beta-lactamase2"/>
    <property type="match status" value="1"/>
</dbReference>
<keyword evidence="2" id="KW-0472">Membrane</keyword>
<dbReference type="PANTHER" id="PTHR35333">
    <property type="entry name" value="BETA-LACTAMASE"/>
    <property type="match status" value="1"/>
</dbReference>
<dbReference type="EMBL" id="QWZQ01000014">
    <property type="protein sequence ID" value="RRK10768.1"/>
    <property type="molecule type" value="Genomic_DNA"/>
</dbReference>
<feature type="transmembrane region" description="Helical" evidence="2">
    <location>
        <begin position="74"/>
        <end position="93"/>
    </location>
</feature>
<feature type="compositionally biased region" description="Low complexity" evidence="1">
    <location>
        <begin position="121"/>
        <end position="135"/>
    </location>
</feature>
<name>A0A3R8KF67_9LACO</name>
<dbReference type="RefSeq" id="WP_125071936.1">
    <property type="nucleotide sequence ID" value="NZ_QWZQ01000014.1"/>
</dbReference>
<proteinExistence type="predicted"/>
<dbReference type="Pfam" id="PF13240">
    <property type="entry name" value="Zn_Ribbon_1"/>
    <property type="match status" value="1"/>
</dbReference>
<protein>
    <submittedName>
        <fullName evidence="5">Serine hydrolase</fullName>
    </submittedName>
</protein>
<evidence type="ECO:0000259" key="3">
    <source>
        <dbReference type="Pfam" id="PF13240"/>
    </source>
</evidence>
<dbReference type="InterPro" id="IPR000871">
    <property type="entry name" value="Beta-lactam_class-A"/>
</dbReference>
<gene>
    <name evidence="5" type="ORF">D1831_05545</name>
</gene>
<feature type="region of interest" description="Disordered" evidence="1">
    <location>
        <begin position="28"/>
        <end position="68"/>
    </location>
</feature>
<dbReference type="AlphaFoldDB" id="A0A3R8KF67"/>
<evidence type="ECO:0000259" key="4">
    <source>
        <dbReference type="Pfam" id="PF13354"/>
    </source>
</evidence>
<evidence type="ECO:0000313" key="6">
    <source>
        <dbReference type="Proteomes" id="UP000283633"/>
    </source>
</evidence>
<feature type="compositionally biased region" description="Polar residues" evidence="1">
    <location>
        <begin position="102"/>
        <end position="111"/>
    </location>
</feature>
<keyword evidence="2" id="KW-0812">Transmembrane</keyword>
<comment type="caution">
    <text evidence="5">The sequence shown here is derived from an EMBL/GenBank/DDBJ whole genome shotgun (WGS) entry which is preliminary data.</text>
</comment>
<dbReference type="InterPro" id="IPR026870">
    <property type="entry name" value="Zinc_ribbon_dom"/>
</dbReference>
<dbReference type="GO" id="GO:0030655">
    <property type="term" value="P:beta-lactam antibiotic catabolic process"/>
    <property type="evidence" value="ECO:0007669"/>
    <property type="project" value="InterPro"/>
</dbReference>
<dbReference type="InterPro" id="IPR012338">
    <property type="entry name" value="Beta-lactam/transpept-like"/>
</dbReference>
<feature type="compositionally biased region" description="Polar residues" evidence="1">
    <location>
        <begin position="28"/>
        <end position="37"/>
    </location>
</feature>
<evidence type="ECO:0000313" key="5">
    <source>
        <dbReference type="EMBL" id="RRK10768.1"/>
    </source>
</evidence>
<dbReference type="InterPro" id="IPR045155">
    <property type="entry name" value="Beta-lactam_cat"/>
</dbReference>
<evidence type="ECO:0000256" key="1">
    <source>
        <dbReference type="SAM" id="MobiDB-lite"/>
    </source>
</evidence>
<dbReference type="SUPFAM" id="SSF56601">
    <property type="entry name" value="beta-lactamase/transpeptidase-like"/>
    <property type="match status" value="1"/>
</dbReference>
<feature type="domain" description="Beta-lactamase class A catalytic" evidence="4">
    <location>
        <begin position="165"/>
        <end position="372"/>
    </location>
</feature>
<feature type="compositionally biased region" description="Low complexity" evidence="1">
    <location>
        <begin position="46"/>
        <end position="60"/>
    </location>
</feature>
<organism evidence="5 6">
    <name type="scientific">Lactiplantibacillus garii</name>
    <dbReference type="NCBI Taxonomy" id="2306423"/>
    <lineage>
        <taxon>Bacteria</taxon>
        <taxon>Bacillati</taxon>
        <taxon>Bacillota</taxon>
        <taxon>Bacilli</taxon>
        <taxon>Lactobacillales</taxon>
        <taxon>Lactobacillaceae</taxon>
        <taxon>Lactiplantibacillus</taxon>
    </lineage>
</organism>
<feature type="region of interest" description="Disordered" evidence="1">
    <location>
        <begin position="102"/>
        <end position="136"/>
    </location>
</feature>
<keyword evidence="5" id="KW-0378">Hydrolase</keyword>
<evidence type="ECO:0000256" key="2">
    <source>
        <dbReference type="SAM" id="Phobius"/>
    </source>
</evidence>
<sequence length="399" mass="43003">MYCKFCGTKNSPDAAFCKNCGQPMTRTRANAAGQKTTPPRAEAGEQPQISRSQSQPSGQRYTTGTGKQRKRGPWWFIIGALILILAIGGFIYFQNGQSEQGHSAKTSSSVVKRNHQNADQASSASTKTASTHTKTVFPTTAVQRDVDKALTGMGGTTSVAVLPVTGSGQVVNNNQSQRAASLIKLFILVTVYQRATDQELSLDDSYSLQSSDKVGGTGTLQNLPNGSKLTYREITKRMIDESDNTAANIMIAAVGGMGNVNAEIKSLRLTDTKLERHLMDTAALKSGKDNYTSVKDVAKVLQRLYNHRLVSERADTQMLSVLKNNANHAKLPKNLPSDAVVYNKTGEYNAYGVQNDAAIIKNSRGAFIAVVLSQDGKEASQVTAMNQLGAALYQTLLTK</sequence>
<dbReference type="PANTHER" id="PTHR35333:SF3">
    <property type="entry name" value="BETA-LACTAMASE-TYPE TRANSPEPTIDASE FOLD CONTAINING PROTEIN"/>
    <property type="match status" value="1"/>
</dbReference>
<keyword evidence="2" id="KW-1133">Transmembrane helix</keyword>
<dbReference type="Gene3D" id="3.40.710.10">
    <property type="entry name" value="DD-peptidase/beta-lactamase superfamily"/>
    <property type="match status" value="1"/>
</dbReference>
<dbReference type="GO" id="GO:0008800">
    <property type="term" value="F:beta-lactamase activity"/>
    <property type="evidence" value="ECO:0007669"/>
    <property type="project" value="InterPro"/>
</dbReference>
<dbReference type="Proteomes" id="UP000283633">
    <property type="component" value="Unassembled WGS sequence"/>
</dbReference>
<accession>A0A3R8KF67</accession>
<dbReference type="GO" id="GO:0046677">
    <property type="term" value="P:response to antibiotic"/>
    <property type="evidence" value="ECO:0007669"/>
    <property type="project" value="InterPro"/>
</dbReference>
<keyword evidence="6" id="KW-1185">Reference proteome</keyword>